<dbReference type="Pfam" id="PF02826">
    <property type="entry name" value="2-Hacid_dh_C"/>
    <property type="match status" value="1"/>
</dbReference>
<dbReference type="EMBL" id="BJXX01000182">
    <property type="protein sequence ID" value="GEN36358.1"/>
    <property type="molecule type" value="Genomic_DNA"/>
</dbReference>
<feature type="domain" description="D-isomer specific 2-hydroxyacid dehydrogenase NAD-binding" evidence="3">
    <location>
        <begin position="105"/>
        <end position="278"/>
    </location>
</feature>
<dbReference type="GO" id="GO:0051287">
    <property type="term" value="F:NAD binding"/>
    <property type="evidence" value="ECO:0007669"/>
    <property type="project" value="InterPro"/>
</dbReference>
<name>A0A511VEG6_9BACL</name>
<dbReference type="FunFam" id="3.40.50.720:FF:000363">
    <property type="entry name" value="D-isomer specific 2-hydroxyacid dehydrogenase"/>
    <property type="match status" value="1"/>
</dbReference>
<dbReference type="PANTHER" id="PTHR43333">
    <property type="entry name" value="2-HACID_DH_C DOMAIN-CONTAINING PROTEIN"/>
    <property type="match status" value="1"/>
</dbReference>
<dbReference type="SUPFAM" id="SSF52283">
    <property type="entry name" value="Formate/glycerate dehydrogenase catalytic domain-like"/>
    <property type="match status" value="1"/>
</dbReference>
<organism evidence="4 5">
    <name type="scientific">Aneurinibacillus danicus</name>
    <dbReference type="NCBI Taxonomy" id="267746"/>
    <lineage>
        <taxon>Bacteria</taxon>
        <taxon>Bacillati</taxon>
        <taxon>Bacillota</taxon>
        <taxon>Bacilli</taxon>
        <taxon>Bacillales</taxon>
        <taxon>Paenibacillaceae</taxon>
        <taxon>Aneurinibacillus group</taxon>
        <taxon>Aneurinibacillus</taxon>
    </lineage>
</organism>
<keyword evidence="2" id="KW-0520">NAD</keyword>
<dbReference type="PANTHER" id="PTHR43333:SF1">
    <property type="entry name" value="D-ISOMER SPECIFIC 2-HYDROXYACID DEHYDROGENASE NAD-BINDING DOMAIN-CONTAINING PROTEIN"/>
    <property type="match status" value="1"/>
</dbReference>
<reference evidence="4 5" key="1">
    <citation type="submission" date="2019-07" db="EMBL/GenBank/DDBJ databases">
        <title>Whole genome shotgun sequence of Aneurinibacillus danicus NBRC 102444.</title>
        <authorList>
            <person name="Hosoyama A."/>
            <person name="Uohara A."/>
            <person name="Ohji S."/>
            <person name="Ichikawa N."/>
        </authorList>
    </citation>
    <scope>NUCLEOTIDE SEQUENCE [LARGE SCALE GENOMIC DNA]</scope>
    <source>
        <strain evidence="4 5">NBRC 102444</strain>
    </source>
</reference>
<dbReference type="OrthoDB" id="9805416at2"/>
<sequence length="317" mass="35802">MKIISTAKMSGRHQEKLVTSYPHHQFHFYASMKEAQADVMDADILVTYGEDLTPENIPEMQKLKWIQVLSAGVDMMPLSLLADRGILVTNASGIHKIPMAEYTFGVMLQVARKMNELYEKQRNSEWDRSIRVEELYGKTLGIIGVGAIGEEIARRAQVFGMKVLGVSRSGTLKSGCDEMYAQKDLLTVLPRCDYIVVIVPLTEETRNLIGRTELEAMKESAVLINIARGAVLDEEALVTHLQEGKLKMAVLDVFSEEPLPKSSPFWQLENCLVTPHMSGRSPFYMERALEIFHHNLTAYDKEAESDMMNVIDCRRGY</sequence>
<keyword evidence="5" id="KW-1185">Reference proteome</keyword>
<dbReference type="GO" id="GO:0016616">
    <property type="term" value="F:oxidoreductase activity, acting on the CH-OH group of donors, NAD or NADP as acceptor"/>
    <property type="evidence" value="ECO:0007669"/>
    <property type="project" value="InterPro"/>
</dbReference>
<evidence type="ECO:0000259" key="3">
    <source>
        <dbReference type="Pfam" id="PF02826"/>
    </source>
</evidence>
<dbReference type="PROSITE" id="PS00671">
    <property type="entry name" value="D_2_HYDROXYACID_DH_3"/>
    <property type="match status" value="1"/>
</dbReference>
<protein>
    <submittedName>
        <fullName evidence="4">3-phosphoglycerate dehydrogenase</fullName>
    </submittedName>
</protein>
<accession>A0A511VEG6</accession>
<evidence type="ECO:0000256" key="1">
    <source>
        <dbReference type="ARBA" id="ARBA00023002"/>
    </source>
</evidence>
<evidence type="ECO:0000256" key="2">
    <source>
        <dbReference type="ARBA" id="ARBA00023027"/>
    </source>
</evidence>
<dbReference type="RefSeq" id="WP_146811997.1">
    <property type="nucleotide sequence ID" value="NZ_BJXX01000182.1"/>
</dbReference>
<dbReference type="InterPro" id="IPR029753">
    <property type="entry name" value="D-isomer_DH_CS"/>
</dbReference>
<evidence type="ECO:0000313" key="5">
    <source>
        <dbReference type="Proteomes" id="UP000321157"/>
    </source>
</evidence>
<dbReference type="CDD" id="cd05300">
    <property type="entry name" value="2-Hacid_dh_1"/>
    <property type="match status" value="1"/>
</dbReference>
<evidence type="ECO:0000313" key="4">
    <source>
        <dbReference type="EMBL" id="GEN36358.1"/>
    </source>
</evidence>
<dbReference type="InterPro" id="IPR006140">
    <property type="entry name" value="D-isomer_DH_NAD-bd"/>
</dbReference>
<comment type="caution">
    <text evidence="4">The sequence shown here is derived from an EMBL/GenBank/DDBJ whole genome shotgun (WGS) entry which is preliminary data.</text>
</comment>
<dbReference type="Proteomes" id="UP000321157">
    <property type="component" value="Unassembled WGS sequence"/>
</dbReference>
<dbReference type="AlphaFoldDB" id="A0A511VEG6"/>
<gene>
    <name evidence="4" type="ORF">ADA01nite_38180</name>
</gene>
<keyword evidence="1" id="KW-0560">Oxidoreductase</keyword>
<proteinExistence type="predicted"/>
<dbReference type="InterPro" id="IPR036291">
    <property type="entry name" value="NAD(P)-bd_dom_sf"/>
</dbReference>
<dbReference type="Gene3D" id="3.40.50.720">
    <property type="entry name" value="NAD(P)-binding Rossmann-like Domain"/>
    <property type="match status" value="2"/>
</dbReference>
<dbReference type="SUPFAM" id="SSF51735">
    <property type="entry name" value="NAD(P)-binding Rossmann-fold domains"/>
    <property type="match status" value="1"/>
</dbReference>